<feature type="region of interest" description="Disordered" evidence="1">
    <location>
        <begin position="1"/>
        <end position="34"/>
    </location>
</feature>
<accession>A0A218ZEC8</accession>
<organism evidence="2 3">
    <name type="scientific">Diplocarpon coronariae</name>
    <dbReference type="NCBI Taxonomy" id="2795749"/>
    <lineage>
        <taxon>Eukaryota</taxon>
        <taxon>Fungi</taxon>
        <taxon>Dikarya</taxon>
        <taxon>Ascomycota</taxon>
        <taxon>Pezizomycotina</taxon>
        <taxon>Leotiomycetes</taxon>
        <taxon>Helotiales</taxon>
        <taxon>Drepanopezizaceae</taxon>
        <taxon>Diplocarpon</taxon>
    </lineage>
</organism>
<evidence type="ECO:0000313" key="2">
    <source>
        <dbReference type="EMBL" id="OWP06092.1"/>
    </source>
</evidence>
<gene>
    <name evidence="2" type="ORF">B2J93_1849</name>
</gene>
<dbReference type="EMBL" id="MZNU01000058">
    <property type="protein sequence ID" value="OWP06092.1"/>
    <property type="molecule type" value="Genomic_DNA"/>
</dbReference>
<reference evidence="2 3" key="1">
    <citation type="submission" date="2017-04" db="EMBL/GenBank/DDBJ databases">
        <title>Draft genome sequence of Marssonina coronaria NL1: causal agent of apple blotch.</title>
        <authorList>
            <person name="Cheng Q."/>
        </authorList>
    </citation>
    <scope>NUCLEOTIDE SEQUENCE [LARGE SCALE GENOMIC DNA]</scope>
    <source>
        <strain evidence="2 3">NL1</strain>
    </source>
</reference>
<comment type="caution">
    <text evidence="2">The sequence shown here is derived from an EMBL/GenBank/DDBJ whole genome shotgun (WGS) entry which is preliminary data.</text>
</comment>
<protein>
    <submittedName>
        <fullName evidence="2">NAD-dependent deacetylase</fullName>
    </submittedName>
</protein>
<dbReference type="Proteomes" id="UP000242519">
    <property type="component" value="Unassembled WGS sequence"/>
</dbReference>
<sequence length="151" mass="16800">MPSNRGGGARADLSVEEELTTAPDGIRRGSGEDPGVFSNVGVECWREAGGRSRLWEDGEAGSREMIQGKGASGKSTIQSHPERDHVLDPRIEAGFHPPACHYRHDAKRKKKKNVPYLRRLIRAEILMFCRRLPRSLRRDTDASEPGLTAQK</sequence>
<name>A0A218ZEC8_9HELO</name>
<evidence type="ECO:0000256" key="1">
    <source>
        <dbReference type="SAM" id="MobiDB-lite"/>
    </source>
</evidence>
<evidence type="ECO:0000313" key="3">
    <source>
        <dbReference type="Proteomes" id="UP000242519"/>
    </source>
</evidence>
<keyword evidence="3" id="KW-1185">Reference proteome</keyword>
<dbReference type="AlphaFoldDB" id="A0A218ZEC8"/>
<proteinExistence type="predicted"/>
<dbReference type="InParanoid" id="A0A218ZEC8"/>